<dbReference type="AlphaFoldDB" id="A0A915JC88"/>
<sequence>MLYDKLTDATCFPFPSPFLLAAVAHPFPKSLDVQYSYWNLELEGRLFTKLLRSSIETPFLPYSLDFCFPSFFNSSFRSTLSLGADLREENSKSGVFECNTSHAELPTVPRLDGPHQNGHRIGRKGAEETPRNRAGALGARSRAAGDRSNRRL</sequence>
<dbReference type="WBParaSite" id="nRc.2.0.1.t24094-RA">
    <property type="protein sequence ID" value="nRc.2.0.1.t24094-RA"/>
    <property type="gene ID" value="nRc.2.0.1.g24094"/>
</dbReference>
<evidence type="ECO:0000256" key="1">
    <source>
        <dbReference type="SAM" id="MobiDB-lite"/>
    </source>
</evidence>
<feature type="compositionally biased region" description="Basic and acidic residues" evidence="1">
    <location>
        <begin position="143"/>
        <end position="152"/>
    </location>
</feature>
<protein>
    <submittedName>
        <fullName evidence="3">Uncharacterized protein</fullName>
    </submittedName>
</protein>
<feature type="region of interest" description="Disordered" evidence="1">
    <location>
        <begin position="105"/>
        <end position="152"/>
    </location>
</feature>
<reference evidence="3" key="1">
    <citation type="submission" date="2022-11" db="UniProtKB">
        <authorList>
            <consortium name="WormBaseParasite"/>
        </authorList>
    </citation>
    <scope>IDENTIFICATION</scope>
</reference>
<feature type="compositionally biased region" description="Low complexity" evidence="1">
    <location>
        <begin position="132"/>
        <end position="142"/>
    </location>
</feature>
<dbReference type="Proteomes" id="UP000887565">
    <property type="component" value="Unplaced"/>
</dbReference>
<evidence type="ECO:0000313" key="2">
    <source>
        <dbReference type="Proteomes" id="UP000887565"/>
    </source>
</evidence>
<name>A0A915JC88_ROMCU</name>
<accession>A0A915JC88</accession>
<evidence type="ECO:0000313" key="3">
    <source>
        <dbReference type="WBParaSite" id="nRc.2.0.1.t24094-RA"/>
    </source>
</evidence>
<organism evidence="2 3">
    <name type="scientific">Romanomermis culicivorax</name>
    <name type="common">Nematode worm</name>
    <dbReference type="NCBI Taxonomy" id="13658"/>
    <lineage>
        <taxon>Eukaryota</taxon>
        <taxon>Metazoa</taxon>
        <taxon>Ecdysozoa</taxon>
        <taxon>Nematoda</taxon>
        <taxon>Enoplea</taxon>
        <taxon>Dorylaimia</taxon>
        <taxon>Mermithida</taxon>
        <taxon>Mermithoidea</taxon>
        <taxon>Mermithidae</taxon>
        <taxon>Romanomermis</taxon>
    </lineage>
</organism>
<keyword evidence="2" id="KW-1185">Reference proteome</keyword>
<proteinExistence type="predicted"/>